<dbReference type="EMBL" id="FOTK01000036">
    <property type="protein sequence ID" value="SFM53218.1"/>
    <property type="molecule type" value="Genomic_DNA"/>
</dbReference>
<organism evidence="1 2">
    <name type="scientific">Methylobacterium pseudosasicola</name>
    <dbReference type="NCBI Taxonomy" id="582667"/>
    <lineage>
        <taxon>Bacteria</taxon>
        <taxon>Pseudomonadati</taxon>
        <taxon>Pseudomonadota</taxon>
        <taxon>Alphaproteobacteria</taxon>
        <taxon>Hyphomicrobiales</taxon>
        <taxon>Methylobacteriaceae</taxon>
        <taxon>Methylobacterium</taxon>
    </lineage>
</organism>
<evidence type="ECO:0000313" key="1">
    <source>
        <dbReference type="EMBL" id="SFM53218.1"/>
    </source>
</evidence>
<proteinExistence type="predicted"/>
<keyword evidence="2" id="KW-1185">Reference proteome</keyword>
<dbReference type="AlphaFoldDB" id="A0A1I4RLU1"/>
<gene>
    <name evidence="1" type="ORF">SAMN05192568_103651</name>
</gene>
<sequence>MIFFGSSLGYDAWKSWLHGFFNGVYDRTHAYPIAGVPIFPNYNEFVV</sequence>
<name>A0A1I4RLU1_9HYPH</name>
<protein>
    <submittedName>
        <fullName evidence="1">Uncharacterized protein</fullName>
    </submittedName>
</protein>
<dbReference type="Proteomes" id="UP000199048">
    <property type="component" value="Unassembled WGS sequence"/>
</dbReference>
<evidence type="ECO:0000313" key="2">
    <source>
        <dbReference type="Proteomes" id="UP000199048"/>
    </source>
</evidence>
<accession>A0A1I4RLU1</accession>
<reference evidence="2" key="1">
    <citation type="submission" date="2016-10" db="EMBL/GenBank/DDBJ databases">
        <authorList>
            <person name="Varghese N."/>
            <person name="Submissions S."/>
        </authorList>
    </citation>
    <scope>NUCLEOTIDE SEQUENCE [LARGE SCALE GENOMIC DNA]</scope>
    <source>
        <strain evidence="2">BL36</strain>
    </source>
</reference>